<dbReference type="AlphaFoldDB" id="A0AAE0T5K1"/>
<proteinExistence type="predicted"/>
<comment type="caution">
    <text evidence="1">The sequence shown here is derived from an EMBL/GenBank/DDBJ whole genome shotgun (WGS) entry which is preliminary data.</text>
</comment>
<gene>
    <name evidence="1" type="ORF">CHS0354_002050</name>
</gene>
<reference evidence="1" key="2">
    <citation type="journal article" date="2021" name="Genome Biol. Evol.">
        <title>Developing a high-quality reference genome for a parasitic bivalve with doubly uniparental inheritance (Bivalvia: Unionida).</title>
        <authorList>
            <person name="Smith C.H."/>
        </authorList>
    </citation>
    <scope>NUCLEOTIDE SEQUENCE</scope>
    <source>
        <strain evidence="1">CHS0354</strain>
        <tissue evidence="1">Mantle</tissue>
    </source>
</reference>
<keyword evidence="2" id="KW-1185">Reference proteome</keyword>
<evidence type="ECO:0000313" key="1">
    <source>
        <dbReference type="EMBL" id="KAK3604242.1"/>
    </source>
</evidence>
<reference evidence="1" key="3">
    <citation type="submission" date="2023-05" db="EMBL/GenBank/DDBJ databases">
        <authorList>
            <person name="Smith C.H."/>
        </authorList>
    </citation>
    <scope>NUCLEOTIDE SEQUENCE</scope>
    <source>
        <strain evidence="1">CHS0354</strain>
        <tissue evidence="1">Mantle</tissue>
    </source>
</reference>
<sequence>MGGKAPTAKYGLRVTNDAGFSARYGHSYRGVLTMRCGSSAALRVTTKERCVEKHRRQNMDNRTYQDALWIIVAIAVPERTMCGKAQTQSTWTEVTSNAGFPIRELHTVAVFDNALWVIGGYGGYRLARCPKSQRCVEKHRRQKMGFE</sequence>
<evidence type="ECO:0000313" key="2">
    <source>
        <dbReference type="Proteomes" id="UP001195483"/>
    </source>
</evidence>
<reference evidence="1" key="1">
    <citation type="journal article" date="2021" name="Genome Biol. Evol.">
        <title>A High-Quality Reference Genome for a Parasitic Bivalve with Doubly Uniparental Inheritance (Bivalvia: Unionida).</title>
        <authorList>
            <person name="Smith C.H."/>
        </authorList>
    </citation>
    <scope>NUCLEOTIDE SEQUENCE</scope>
    <source>
        <strain evidence="1">CHS0354</strain>
    </source>
</reference>
<accession>A0AAE0T5K1</accession>
<organism evidence="1 2">
    <name type="scientific">Potamilus streckersoni</name>
    <dbReference type="NCBI Taxonomy" id="2493646"/>
    <lineage>
        <taxon>Eukaryota</taxon>
        <taxon>Metazoa</taxon>
        <taxon>Spiralia</taxon>
        <taxon>Lophotrochozoa</taxon>
        <taxon>Mollusca</taxon>
        <taxon>Bivalvia</taxon>
        <taxon>Autobranchia</taxon>
        <taxon>Heteroconchia</taxon>
        <taxon>Palaeoheterodonta</taxon>
        <taxon>Unionida</taxon>
        <taxon>Unionoidea</taxon>
        <taxon>Unionidae</taxon>
        <taxon>Ambleminae</taxon>
        <taxon>Lampsilini</taxon>
        <taxon>Potamilus</taxon>
    </lineage>
</organism>
<dbReference type="Proteomes" id="UP001195483">
    <property type="component" value="Unassembled WGS sequence"/>
</dbReference>
<dbReference type="EMBL" id="JAEAOA010000186">
    <property type="protein sequence ID" value="KAK3604242.1"/>
    <property type="molecule type" value="Genomic_DNA"/>
</dbReference>
<protein>
    <submittedName>
        <fullName evidence="1">Uncharacterized protein</fullName>
    </submittedName>
</protein>
<name>A0AAE0T5K1_9BIVA</name>